<keyword evidence="4" id="KW-0653">Protein transport</keyword>
<gene>
    <name evidence="7" type="ORF">Vretifemale_11183</name>
    <name evidence="8" type="ORF">Vretimale_7284</name>
</gene>
<evidence type="ECO:0000259" key="6">
    <source>
        <dbReference type="Pfam" id="PF12850"/>
    </source>
</evidence>
<dbReference type="Proteomes" id="UP000722791">
    <property type="component" value="Unassembled WGS sequence"/>
</dbReference>
<dbReference type="EMBL" id="BNCP01000023">
    <property type="protein sequence ID" value="GIL82320.1"/>
    <property type="molecule type" value="Genomic_DNA"/>
</dbReference>
<sequence length="186" mass="19947">MVLVLCIGDLHIPHRAADLPAKFKELLKPGKIHTTICVGNVCSKVFLDYLRTISGDLHVVAGDFDEFQAPDQLVLDLAGFKVGVVHGHQIIPWGDPDATSLLQRQMAADILITGNTHRFEARKAGACLALNPGSATGAYHVGGDGPATPSFVLMDLDGTKVTVYVYQLVDGDVRVEKIDYTKGTPA</sequence>
<dbReference type="InterPro" id="IPR029052">
    <property type="entry name" value="Metallo-depent_PP-like"/>
</dbReference>
<dbReference type="Pfam" id="PF12850">
    <property type="entry name" value="Metallophos_2"/>
    <property type="match status" value="1"/>
</dbReference>
<name>A0A8J4FNE3_9CHLO</name>
<evidence type="ECO:0000256" key="2">
    <source>
        <dbReference type="ARBA" id="ARBA00017767"/>
    </source>
</evidence>
<evidence type="ECO:0000256" key="3">
    <source>
        <dbReference type="ARBA" id="ARBA00022448"/>
    </source>
</evidence>
<comment type="similarity">
    <text evidence="1 5">Belongs to the VPS29 family.</text>
</comment>
<dbReference type="CDD" id="cd07394">
    <property type="entry name" value="MPP_Vps29"/>
    <property type="match status" value="1"/>
</dbReference>
<dbReference type="PANTHER" id="PTHR11124">
    <property type="entry name" value="VACUOLAR SORTING PROTEIN VPS29"/>
    <property type="match status" value="1"/>
</dbReference>
<evidence type="ECO:0000256" key="4">
    <source>
        <dbReference type="ARBA" id="ARBA00022927"/>
    </source>
</evidence>
<dbReference type="SUPFAM" id="SSF56300">
    <property type="entry name" value="Metallo-dependent phosphatases"/>
    <property type="match status" value="1"/>
</dbReference>
<keyword evidence="9" id="KW-1185">Reference proteome</keyword>
<evidence type="ECO:0000256" key="5">
    <source>
        <dbReference type="RuleBase" id="RU362040"/>
    </source>
</evidence>
<protein>
    <recommendedName>
        <fullName evidence="2 5">Vacuolar protein sorting-associated protein 29</fullName>
    </recommendedName>
</protein>
<accession>A0A8J4FNE3</accession>
<dbReference type="GO" id="GO:0031410">
    <property type="term" value="C:cytoplasmic vesicle"/>
    <property type="evidence" value="ECO:0007669"/>
    <property type="project" value="UniProtKB-ARBA"/>
</dbReference>
<dbReference type="GO" id="GO:0005829">
    <property type="term" value="C:cytosol"/>
    <property type="evidence" value="ECO:0007669"/>
    <property type="project" value="GOC"/>
</dbReference>
<comment type="caution">
    <text evidence="7">The sequence shown here is derived from an EMBL/GenBank/DDBJ whole genome shotgun (WGS) entry which is preliminary data.</text>
</comment>
<dbReference type="Proteomes" id="UP000747110">
    <property type="component" value="Unassembled WGS sequence"/>
</dbReference>
<evidence type="ECO:0000256" key="1">
    <source>
        <dbReference type="ARBA" id="ARBA00005945"/>
    </source>
</evidence>
<keyword evidence="3" id="KW-0813">Transport</keyword>
<dbReference type="InterPro" id="IPR028661">
    <property type="entry name" value="Vps29"/>
</dbReference>
<dbReference type="InterPro" id="IPR024654">
    <property type="entry name" value="Calcineurin-like_PHP_lpxH"/>
</dbReference>
<evidence type="ECO:0000313" key="7">
    <source>
        <dbReference type="EMBL" id="GIL82320.1"/>
    </source>
</evidence>
<dbReference type="OrthoDB" id="10258130at2759"/>
<reference evidence="7" key="1">
    <citation type="journal article" date="2021" name="Proc. Natl. Acad. Sci. U.S.A.">
        <title>Three genomes in the algal genus Volvox reveal the fate of a haploid sex-determining region after a transition to homothallism.</title>
        <authorList>
            <person name="Yamamoto K."/>
            <person name="Hamaji T."/>
            <person name="Kawai-Toyooka H."/>
            <person name="Matsuzaki R."/>
            <person name="Takahashi F."/>
            <person name="Nishimura Y."/>
            <person name="Kawachi M."/>
            <person name="Noguchi H."/>
            <person name="Minakuchi Y."/>
            <person name="Umen J.G."/>
            <person name="Toyoda A."/>
            <person name="Nozaki H."/>
        </authorList>
    </citation>
    <scope>NUCLEOTIDE SEQUENCE</scope>
    <source>
        <strain evidence="8">NIES-3785</strain>
        <strain evidence="7">NIES-3786</strain>
    </source>
</reference>
<dbReference type="InterPro" id="IPR000979">
    <property type="entry name" value="Phosphodiesterase_MJ0936/Vps29"/>
</dbReference>
<dbReference type="NCBIfam" id="TIGR00040">
    <property type="entry name" value="yfcE"/>
    <property type="match status" value="1"/>
</dbReference>
<dbReference type="FunFam" id="3.60.21.10:FF:000015">
    <property type="entry name" value="Vacuolar protein sorting-associated protein 29"/>
    <property type="match status" value="1"/>
</dbReference>
<feature type="domain" description="Calcineurin-like phosphoesterase" evidence="6">
    <location>
        <begin position="4"/>
        <end position="157"/>
    </location>
</feature>
<proteinExistence type="inferred from homology"/>
<dbReference type="Gene3D" id="3.60.21.10">
    <property type="match status" value="1"/>
</dbReference>
<dbReference type="GO" id="GO:0015031">
    <property type="term" value="P:protein transport"/>
    <property type="evidence" value="ECO:0007669"/>
    <property type="project" value="UniProtKB-KW"/>
</dbReference>
<evidence type="ECO:0000313" key="8">
    <source>
        <dbReference type="EMBL" id="GIM02412.1"/>
    </source>
</evidence>
<evidence type="ECO:0000313" key="9">
    <source>
        <dbReference type="Proteomes" id="UP000747110"/>
    </source>
</evidence>
<dbReference type="GO" id="GO:0042147">
    <property type="term" value="P:retrograde transport, endosome to Golgi"/>
    <property type="evidence" value="ECO:0007669"/>
    <property type="project" value="InterPro"/>
</dbReference>
<dbReference type="GO" id="GO:0030904">
    <property type="term" value="C:retromer complex"/>
    <property type="evidence" value="ECO:0007669"/>
    <property type="project" value="InterPro"/>
</dbReference>
<dbReference type="AlphaFoldDB" id="A0A8J4FNE3"/>
<organism evidence="7 9">
    <name type="scientific">Volvox reticuliferus</name>
    <dbReference type="NCBI Taxonomy" id="1737510"/>
    <lineage>
        <taxon>Eukaryota</taxon>
        <taxon>Viridiplantae</taxon>
        <taxon>Chlorophyta</taxon>
        <taxon>core chlorophytes</taxon>
        <taxon>Chlorophyceae</taxon>
        <taxon>CS clade</taxon>
        <taxon>Chlamydomonadales</taxon>
        <taxon>Volvocaceae</taxon>
        <taxon>Volvox</taxon>
    </lineage>
</organism>
<dbReference type="EMBL" id="BNCQ01000011">
    <property type="protein sequence ID" value="GIM02412.1"/>
    <property type="molecule type" value="Genomic_DNA"/>
</dbReference>